<dbReference type="SUPFAM" id="SSF54999">
    <property type="entry name" value="Ribosomal protein S10"/>
    <property type="match status" value="1"/>
</dbReference>
<organism evidence="5 6">
    <name type="scientific">Brassica cretica</name>
    <name type="common">Mustard</name>
    <dbReference type="NCBI Taxonomy" id="69181"/>
    <lineage>
        <taxon>Eukaryota</taxon>
        <taxon>Viridiplantae</taxon>
        <taxon>Streptophyta</taxon>
        <taxon>Embryophyta</taxon>
        <taxon>Tracheophyta</taxon>
        <taxon>Spermatophyta</taxon>
        <taxon>Magnoliopsida</taxon>
        <taxon>eudicotyledons</taxon>
        <taxon>Gunneridae</taxon>
        <taxon>Pentapetalae</taxon>
        <taxon>rosids</taxon>
        <taxon>malvids</taxon>
        <taxon>Brassicales</taxon>
        <taxon>Brassicaceae</taxon>
        <taxon>Brassiceae</taxon>
        <taxon>Brassica</taxon>
    </lineage>
</organism>
<protein>
    <recommendedName>
        <fullName evidence="4">Small ribosomal subunit protein uS10 domain-containing protein</fullName>
    </recommendedName>
</protein>
<dbReference type="GO" id="GO:0005840">
    <property type="term" value="C:ribosome"/>
    <property type="evidence" value="ECO:0007669"/>
    <property type="project" value="UniProtKB-KW"/>
</dbReference>
<accession>A0A8S9R224</accession>
<evidence type="ECO:0000256" key="1">
    <source>
        <dbReference type="ARBA" id="ARBA00022980"/>
    </source>
</evidence>
<feature type="region of interest" description="Disordered" evidence="3">
    <location>
        <begin position="1"/>
        <end position="25"/>
    </location>
</feature>
<proteinExistence type="predicted"/>
<evidence type="ECO:0000313" key="6">
    <source>
        <dbReference type="Proteomes" id="UP000712600"/>
    </source>
</evidence>
<gene>
    <name evidence="5" type="ORF">F2Q69_00013951</name>
</gene>
<dbReference type="GO" id="GO:1990904">
    <property type="term" value="C:ribonucleoprotein complex"/>
    <property type="evidence" value="ECO:0007669"/>
    <property type="project" value="UniProtKB-KW"/>
</dbReference>
<dbReference type="InterPro" id="IPR027486">
    <property type="entry name" value="Ribosomal_uS10_dom"/>
</dbReference>
<dbReference type="Pfam" id="PF00338">
    <property type="entry name" value="Ribosomal_S10"/>
    <property type="match status" value="1"/>
</dbReference>
<keyword evidence="1" id="KW-0689">Ribosomal protein</keyword>
<evidence type="ECO:0000259" key="4">
    <source>
        <dbReference type="Pfam" id="PF00338"/>
    </source>
</evidence>
<sequence length="65" mass="7437">MHLTKQLTKRKGRSKPSLEKGTNTRDRFELRVHKHVIGLFCSPDVVKQITSITIEANVEGKGQRH</sequence>
<evidence type="ECO:0000256" key="3">
    <source>
        <dbReference type="SAM" id="MobiDB-lite"/>
    </source>
</evidence>
<feature type="domain" description="Small ribosomal subunit protein uS10" evidence="4">
    <location>
        <begin position="22"/>
        <end position="59"/>
    </location>
</feature>
<dbReference type="Proteomes" id="UP000712600">
    <property type="component" value="Unassembled WGS sequence"/>
</dbReference>
<dbReference type="Gene3D" id="3.30.70.600">
    <property type="entry name" value="Ribosomal protein S10 domain"/>
    <property type="match status" value="1"/>
</dbReference>
<evidence type="ECO:0000313" key="5">
    <source>
        <dbReference type="EMBL" id="KAF3559224.1"/>
    </source>
</evidence>
<dbReference type="EMBL" id="QGKX02000996">
    <property type="protein sequence ID" value="KAF3559224.1"/>
    <property type="molecule type" value="Genomic_DNA"/>
</dbReference>
<dbReference type="InterPro" id="IPR036838">
    <property type="entry name" value="Ribosomal_uS10_dom_sf"/>
</dbReference>
<feature type="compositionally biased region" description="Basic and acidic residues" evidence="3">
    <location>
        <begin position="16"/>
        <end position="25"/>
    </location>
</feature>
<reference evidence="5" key="1">
    <citation type="submission" date="2019-12" db="EMBL/GenBank/DDBJ databases">
        <title>Genome sequencing and annotation of Brassica cretica.</title>
        <authorList>
            <person name="Studholme D.J."/>
            <person name="Sarris P."/>
        </authorList>
    </citation>
    <scope>NUCLEOTIDE SEQUENCE</scope>
    <source>
        <strain evidence="5">PFS-109/04</strain>
        <tissue evidence="5">Leaf</tissue>
    </source>
</reference>
<dbReference type="AlphaFoldDB" id="A0A8S9R224"/>
<name>A0A8S9R224_BRACR</name>
<evidence type="ECO:0000256" key="2">
    <source>
        <dbReference type="ARBA" id="ARBA00023274"/>
    </source>
</evidence>
<keyword evidence="2" id="KW-0687">Ribonucleoprotein</keyword>
<comment type="caution">
    <text evidence="5">The sequence shown here is derived from an EMBL/GenBank/DDBJ whole genome shotgun (WGS) entry which is preliminary data.</text>
</comment>